<dbReference type="CDD" id="cd06170">
    <property type="entry name" value="LuxR_C_like"/>
    <property type="match status" value="1"/>
</dbReference>
<dbReference type="InterPro" id="IPR003593">
    <property type="entry name" value="AAA+_ATPase"/>
</dbReference>
<dbReference type="SMART" id="SM00044">
    <property type="entry name" value="CYCc"/>
    <property type="match status" value="1"/>
</dbReference>
<dbReference type="Pfam" id="PF00211">
    <property type="entry name" value="Guanylate_cyc"/>
    <property type="match status" value="1"/>
</dbReference>
<dbReference type="Gene3D" id="3.30.70.1230">
    <property type="entry name" value="Nucleotide cyclase"/>
    <property type="match status" value="2"/>
</dbReference>
<dbReference type="PROSITE" id="PS50043">
    <property type="entry name" value="HTH_LUXR_2"/>
    <property type="match status" value="1"/>
</dbReference>
<dbReference type="InterPro" id="IPR000792">
    <property type="entry name" value="Tscrpt_reg_LuxR_C"/>
</dbReference>
<dbReference type="InterPro" id="IPR001054">
    <property type="entry name" value="A/G_cyclase"/>
</dbReference>
<reference evidence="6 7" key="1">
    <citation type="submission" date="2018-09" db="EMBL/GenBank/DDBJ databases">
        <authorList>
            <person name="Tagini F."/>
        </authorList>
    </citation>
    <scope>NUCLEOTIDE SEQUENCE [LARGE SCALE GENOMIC DNA]</scope>
    <source>
        <strain evidence="6 7">MK42</strain>
    </source>
</reference>
<keyword evidence="2" id="KW-0238">DNA-binding</keyword>
<organism evidence="6 7">
    <name type="scientific">Mycobacterium persicum</name>
    <dbReference type="NCBI Taxonomy" id="1487726"/>
    <lineage>
        <taxon>Bacteria</taxon>
        <taxon>Bacillati</taxon>
        <taxon>Actinomycetota</taxon>
        <taxon>Actinomycetes</taxon>
        <taxon>Mycobacteriales</taxon>
        <taxon>Mycobacteriaceae</taxon>
        <taxon>Mycobacterium</taxon>
    </lineage>
</organism>
<dbReference type="SUPFAM" id="SSF55073">
    <property type="entry name" value="Nucleotide cyclase"/>
    <property type="match status" value="1"/>
</dbReference>
<dbReference type="PROSITE" id="PS00622">
    <property type="entry name" value="HTH_LUXR_1"/>
    <property type="match status" value="1"/>
</dbReference>
<dbReference type="InterPro" id="IPR011990">
    <property type="entry name" value="TPR-like_helical_dom_sf"/>
</dbReference>
<dbReference type="GO" id="GO:0004016">
    <property type="term" value="F:adenylate cyclase activity"/>
    <property type="evidence" value="ECO:0007669"/>
    <property type="project" value="UniProtKB-ARBA"/>
</dbReference>
<dbReference type="InterPro" id="IPR027417">
    <property type="entry name" value="P-loop_NTPase"/>
</dbReference>
<dbReference type="CDD" id="cd07302">
    <property type="entry name" value="CHD"/>
    <property type="match status" value="1"/>
</dbReference>
<dbReference type="SUPFAM" id="SSF48452">
    <property type="entry name" value="TPR-like"/>
    <property type="match status" value="1"/>
</dbReference>
<dbReference type="PANTHER" id="PTHR47691:SF3">
    <property type="entry name" value="HTH-TYPE TRANSCRIPTIONAL REGULATOR RV0890C-RELATED"/>
    <property type="match status" value="1"/>
</dbReference>
<dbReference type="GO" id="GO:0035556">
    <property type="term" value="P:intracellular signal transduction"/>
    <property type="evidence" value="ECO:0007669"/>
    <property type="project" value="InterPro"/>
</dbReference>
<sequence length="1096" mass="118720">MRTCLAWDWSVGELLLTGTVTLLLADIEGSTRLWHTQPAQMADAIKLLDQAVDEAVSVHGGVRPVEQGEGDSFVAAFGRAADAVACALQLQRAQLPPIRLRVGIHTGDVQLRDDSNYVGPTINRAARLRDLAHGGQTLLSATTSDIVIDELPADAWLIDLGSQPLRDLPRPERVAQLCHPQLRNEFPALRTPKSIVNQRLPVQLTSFVGREREMAEVTRLVTENRLVTLIGAGGFGKSRLAIQVASQLTSEFPDGVCYVDLEPITDPDMTPILLARALGLSDQLGRSTADAVLRYLAERQMLIVFDNCEHLLDVGAGQVNALLQTCPRVTILATSREPIKVAGELTWRVPSLSMADATAFFTDRALLARPDFVIDDDSAAMVRQICRRLDGMPLALELAAARVRSLSLSDIIAGLDDSIRLLTGGARTALRRHQTLRASLDWSYGLLSGPERILLRRLGVFVGGFDLDAALAVAGFGELPRHQVLDELALLVDKSLIWADSSQGRTRYRRLEGVGQYAMEKLTEAGETDVTRKRYCDHYMALAALLDSPGRTDYQQLLDQAEIELDNLRVAFLCCREYCDLESALALTSWLQPLWLSRGRIREGRTWFETILVEPDAHHGQVSAAVRARALADKAVLDMFIDTSGGSVDEAQQALAIAREVDDPALLARALTACGSTAGFSYRSDAAREYFAEATDIVRALDDRWTLSQILSWQSNAAVVSGDTMTARAAGSAGRDVADEIGDRFGALRCRLSLAFAQLWQGEVAGAVAQFSELVEQSLEADADVLTPLILKGLGDAHAYRGDVSAAWAAGEAAVEGAGDGSEYFLGLGYATLAIAAFAGGDIDSARDASTKAWQNLKLQPHVANYLRPTKARISLASGDVAAARHFADEAASVLSGWHLALALTSRARVAMAQGEPEQAERDGHDALMAAVQACAHNCVPDILDCLAAMAVGHDSHREAARLYGAAESMRRRLGTKRFKSYDSSHADSLALLRTALGSKEFDSAWAEGTALSSDEAIAYAQRGRGERRRAATGWESLTPAEREVVSLVGEGLSNKDIAARLFVSPRTVQTHLTHVYTKLDLNSRVQLAQEAVRHS</sequence>
<comment type="caution">
    <text evidence="6">The sequence shown here is derived from an EMBL/GenBank/DDBJ whole genome shotgun (WGS) entry which is preliminary data.</text>
</comment>
<dbReference type="Gene3D" id="3.40.50.300">
    <property type="entry name" value="P-loop containing nucleotide triphosphate hydrolases"/>
    <property type="match status" value="1"/>
</dbReference>
<evidence type="ECO:0000259" key="4">
    <source>
        <dbReference type="PROSITE" id="PS50043"/>
    </source>
</evidence>
<evidence type="ECO:0000256" key="2">
    <source>
        <dbReference type="ARBA" id="ARBA00023125"/>
    </source>
</evidence>
<dbReference type="AlphaFoldDB" id="A0AB38UP13"/>
<evidence type="ECO:0000256" key="1">
    <source>
        <dbReference type="ARBA" id="ARBA00023015"/>
    </source>
</evidence>
<dbReference type="SMART" id="SM00421">
    <property type="entry name" value="HTH_LUXR"/>
    <property type="match status" value="1"/>
</dbReference>
<dbReference type="Gene3D" id="1.25.40.10">
    <property type="entry name" value="Tetratricopeptide repeat domain"/>
    <property type="match status" value="2"/>
</dbReference>
<dbReference type="Proteomes" id="UP000279331">
    <property type="component" value="Unassembled WGS sequence"/>
</dbReference>
<evidence type="ECO:0000313" key="6">
    <source>
        <dbReference type="EMBL" id="VAZ82388.1"/>
    </source>
</evidence>
<feature type="domain" description="Guanylate cyclase" evidence="5">
    <location>
        <begin position="21"/>
        <end position="129"/>
    </location>
</feature>
<dbReference type="GO" id="GO:0006355">
    <property type="term" value="P:regulation of DNA-templated transcription"/>
    <property type="evidence" value="ECO:0007669"/>
    <property type="project" value="InterPro"/>
</dbReference>
<dbReference type="SUPFAM" id="SSF52540">
    <property type="entry name" value="P-loop containing nucleoside triphosphate hydrolases"/>
    <property type="match status" value="1"/>
</dbReference>
<dbReference type="FunFam" id="1.10.10.10:FF:000553">
    <property type="entry name" value="Transcriptional regulator, LuxR family"/>
    <property type="match status" value="1"/>
</dbReference>
<dbReference type="SMART" id="SM00382">
    <property type="entry name" value="AAA"/>
    <property type="match status" value="1"/>
</dbReference>
<dbReference type="InterPro" id="IPR058852">
    <property type="entry name" value="HTH_77"/>
</dbReference>
<dbReference type="GO" id="GO:0003677">
    <property type="term" value="F:DNA binding"/>
    <property type="evidence" value="ECO:0007669"/>
    <property type="project" value="UniProtKB-KW"/>
</dbReference>
<dbReference type="EMBL" id="UPHL01000030">
    <property type="protein sequence ID" value="VAZ82388.1"/>
    <property type="molecule type" value="Genomic_DNA"/>
</dbReference>
<dbReference type="InterPro" id="IPR029787">
    <property type="entry name" value="Nucleotide_cyclase"/>
</dbReference>
<dbReference type="Pfam" id="PF00196">
    <property type="entry name" value="GerE"/>
    <property type="match status" value="1"/>
</dbReference>
<keyword evidence="3" id="KW-0804">Transcription</keyword>
<evidence type="ECO:0000313" key="7">
    <source>
        <dbReference type="Proteomes" id="UP000279331"/>
    </source>
</evidence>
<accession>A0AB38UP13</accession>
<dbReference type="InterPro" id="IPR036388">
    <property type="entry name" value="WH-like_DNA-bd_sf"/>
</dbReference>
<keyword evidence="1" id="KW-0805">Transcription regulation</keyword>
<dbReference type="Gene3D" id="1.10.10.10">
    <property type="entry name" value="Winged helix-like DNA-binding domain superfamily/Winged helix DNA-binding domain"/>
    <property type="match status" value="1"/>
</dbReference>
<dbReference type="GO" id="GO:0009190">
    <property type="term" value="P:cyclic nucleotide biosynthetic process"/>
    <property type="evidence" value="ECO:0007669"/>
    <property type="project" value="InterPro"/>
</dbReference>
<dbReference type="SUPFAM" id="SSF46894">
    <property type="entry name" value="C-terminal effector domain of the bipartite response regulators"/>
    <property type="match status" value="1"/>
</dbReference>
<dbReference type="PRINTS" id="PR00038">
    <property type="entry name" value="HTHLUXR"/>
</dbReference>
<dbReference type="Pfam" id="PF25872">
    <property type="entry name" value="HTH_77"/>
    <property type="match status" value="1"/>
</dbReference>
<gene>
    <name evidence="6" type="ORF">LAUMK42_01195</name>
</gene>
<evidence type="ECO:0000256" key="3">
    <source>
        <dbReference type="ARBA" id="ARBA00023163"/>
    </source>
</evidence>
<proteinExistence type="predicted"/>
<dbReference type="PROSITE" id="PS50125">
    <property type="entry name" value="GUANYLATE_CYCLASE_2"/>
    <property type="match status" value="1"/>
</dbReference>
<name>A0AB38UP13_9MYCO</name>
<dbReference type="PANTHER" id="PTHR47691">
    <property type="entry name" value="REGULATOR-RELATED"/>
    <property type="match status" value="1"/>
</dbReference>
<dbReference type="InterPro" id="IPR016032">
    <property type="entry name" value="Sig_transdc_resp-reg_C-effctor"/>
</dbReference>
<feature type="domain" description="HTH luxR-type" evidence="4">
    <location>
        <begin position="1031"/>
        <end position="1096"/>
    </location>
</feature>
<evidence type="ECO:0000259" key="5">
    <source>
        <dbReference type="PROSITE" id="PS50125"/>
    </source>
</evidence>
<protein>
    <submittedName>
        <fullName evidence="6">HTH-type transcriptional regulator</fullName>
    </submittedName>
</protein>